<dbReference type="Pfam" id="PF00884">
    <property type="entry name" value="Sulfatase"/>
    <property type="match status" value="1"/>
</dbReference>
<accession>A0A1G9HFV0</accession>
<dbReference type="STRING" id="563176.SAMN04488090_0035"/>
<evidence type="ECO:0000256" key="1">
    <source>
        <dbReference type="SAM" id="MobiDB-lite"/>
    </source>
</evidence>
<gene>
    <name evidence="4" type="ORF">SAMN04488090_0035</name>
</gene>
<dbReference type="AlphaFoldDB" id="A0A1G9HFV0"/>
<protein>
    <submittedName>
        <fullName evidence="4">Arylsulfatase A</fullName>
    </submittedName>
</protein>
<sequence length="485" mass="54431">MKRYSAFLLLWIGGLGAAFGQTRPATPNILLIYTDDQRYDALSVVQQEQGAAARFPWFRTPNLDRLAQEGVRFRNAFVVNSLCSPSRSTMLNGRYNHLNGIANNHTPLTDTTITYATELRKAGYRTAFFGKWHMGNEKGKRPGFDYSFSFIGQGRYQDCPFEENGQPVQTQGWVDDVSTTHAIDYLQQHRKGPFFLALGFKSGHGPFQPAARNAEAYADAVLTQPDNELESAPYRGKVETGRKNAAAATPTGNWTEKNDKKIRDYFRTLKGVDENIGRVLQALDSLKISDNTVIVFTSDNGFFFGEHSLADKRAAYEDAIRVPLLVRYPARFRPGKRIDKLVLNLDIAPTILDLAGVKAPASFQGKSWVPLAEDKPAAWRTSFLYEYFYENGFNTPTIKAVRTENSKLILYPGQEDWSELYDLRADPREKKNLYSTAEGAKLKTALTKEISTLEKATGYTDPAYADPKPVDAQGRYIPPKTETLP</sequence>
<dbReference type="Proteomes" id="UP000198901">
    <property type="component" value="Unassembled WGS sequence"/>
</dbReference>
<reference evidence="4 5" key="1">
    <citation type="submission" date="2016-10" db="EMBL/GenBank/DDBJ databases">
        <authorList>
            <person name="de Groot N.N."/>
        </authorList>
    </citation>
    <scope>NUCLEOTIDE SEQUENCE [LARGE SCALE GENOMIC DNA]</scope>
    <source>
        <strain evidence="4 5">DSM 21668</strain>
    </source>
</reference>
<dbReference type="InterPro" id="IPR017850">
    <property type="entry name" value="Alkaline_phosphatase_core_sf"/>
</dbReference>
<proteinExistence type="predicted"/>
<dbReference type="RefSeq" id="WP_093196328.1">
    <property type="nucleotide sequence ID" value="NZ_FNGS01000001.1"/>
</dbReference>
<feature type="signal peptide" evidence="2">
    <location>
        <begin position="1"/>
        <end position="20"/>
    </location>
</feature>
<evidence type="ECO:0000313" key="4">
    <source>
        <dbReference type="EMBL" id="SDL11772.1"/>
    </source>
</evidence>
<dbReference type="PANTHER" id="PTHR43108">
    <property type="entry name" value="N-ACETYLGLUCOSAMINE-6-SULFATASE FAMILY MEMBER"/>
    <property type="match status" value="1"/>
</dbReference>
<feature type="chain" id="PRO_5011764531" evidence="2">
    <location>
        <begin position="21"/>
        <end position="485"/>
    </location>
</feature>
<evidence type="ECO:0000313" key="5">
    <source>
        <dbReference type="Proteomes" id="UP000198901"/>
    </source>
</evidence>
<evidence type="ECO:0000259" key="3">
    <source>
        <dbReference type="Pfam" id="PF00884"/>
    </source>
</evidence>
<dbReference type="SUPFAM" id="SSF53649">
    <property type="entry name" value="Alkaline phosphatase-like"/>
    <property type="match status" value="1"/>
</dbReference>
<keyword evidence="2" id="KW-0732">Signal</keyword>
<dbReference type="PANTHER" id="PTHR43108:SF6">
    <property type="entry name" value="N-SULPHOGLUCOSAMINE SULPHOHYDROLASE"/>
    <property type="match status" value="1"/>
</dbReference>
<dbReference type="CDD" id="cd16031">
    <property type="entry name" value="G6S_like"/>
    <property type="match status" value="1"/>
</dbReference>
<name>A0A1G9HFV0_9BACT</name>
<evidence type="ECO:0000256" key="2">
    <source>
        <dbReference type="SAM" id="SignalP"/>
    </source>
</evidence>
<feature type="region of interest" description="Disordered" evidence="1">
    <location>
        <begin position="457"/>
        <end position="485"/>
    </location>
</feature>
<keyword evidence="5" id="KW-1185">Reference proteome</keyword>
<dbReference type="OrthoDB" id="9789742at2"/>
<dbReference type="Gene3D" id="3.40.720.10">
    <property type="entry name" value="Alkaline Phosphatase, subunit A"/>
    <property type="match status" value="1"/>
</dbReference>
<dbReference type="EMBL" id="FNGS01000001">
    <property type="protein sequence ID" value="SDL11772.1"/>
    <property type="molecule type" value="Genomic_DNA"/>
</dbReference>
<dbReference type="InterPro" id="IPR000917">
    <property type="entry name" value="Sulfatase_N"/>
</dbReference>
<feature type="domain" description="Sulfatase N-terminal" evidence="3">
    <location>
        <begin position="27"/>
        <end position="357"/>
    </location>
</feature>
<organism evidence="4 5">
    <name type="scientific">Siphonobacter aquaeclarae</name>
    <dbReference type="NCBI Taxonomy" id="563176"/>
    <lineage>
        <taxon>Bacteria</taxon>
        <taxon>Pseudomonadati</taxon>
        <taxon>Bacteroidota</taxon>
        <taxon>Cytophagia</taxon>
        <taxon>Cytophagales</taxon>
        <taxon>Cytophagaceae</taxon>
        <taxon>Siphonobacter</taxon>
    </lineage>
</organism>